<proteinExistence type="predicted"/>
<gene>
    <name evidence="1" type="ORF">PYCCODRAFT_1467787</name>
</gene>
<sequence>MNGSLYGISLQHSPQNKSLRIPLIDPHFAFTLFLRVPLLRALAQVLKLDLINRSPLVDTELPPTTISGKDPYGQLCIDSFGVESRVCINLPPGHSLHPGTVPSIATCPGYYPPLGVPTALNRPTFAMSGPLQIWNRNTGMKEIPEGEEMWMVPQGAYLVLRRDGHRDVVFQIPILQPAFVRSLT</sequence>
<dbReference type="AlphaFoldDB" id="A0A1Y2IMV3"/>
<accession>A0A1Y2IMV3</accession>
<evidence type="ECO:0000313" key="1">
    <source>
        <dbReference type="EMBL" id="OSD02428.1"/>
    </source>
</evidence>
<evidence type="ECO:0000313" key="2">
    <source>
        <dbReference type="Proteomes" id="UP000193067"/>
    </source>
</evidence>
<name>A0A1Y2IMV3_TRAC3</name>
<organism evidence="1 2">
    <name type="scientific">Trametes coccinea (strain BRFM310)</name>
    <name type="common">Pycnoporus coccineus</name>
    <dbReference type="NCBI Taxonomy" id="1353009"/>
    <lineage>
        <taxon>Eukaryota</taxon>
        <taxon>Fungi</taxon>
        <taxon>Dikarya</taxon>
        <taxon>Basidiomycota</taxon>
        <taxon>Agaricomycotina</taxon>
        <taxon>Agaricomycetes</taxon>
        <taxon>Polyporales</taxon>
        <taxon>Polyporaceae</taxon>
        <taxon>Trametes</taxon>
    </lineage>
</organism>
<protein>
    <submittedName>
        <fullName evidence="1">Uncharacterized protein</fullName>
    </submittedName>
</protein>
<keyword evidence="2" id="KW-1185">Reference proteome</keyword>
<dbReference type="OrthoDB" id="2800028at2759"/>
<dbReference type="Proteomes" id="UP000193067">
    <property type="component" value="Unassembled WGS sequence"/>
</dbReference>
<dbReference type="EMBL" id="KZ084105">
    <property type="protein sequence ID" value="OSD02428.1"/>
    <property type="molecule type" value="Genomic_DNA"/>
</dbReference>
<reference evidence="1 2" key="1">
    <citation type="journal article" date="2015" name="Biotechnol. Biofuels">
        <title>Enhanced degradation of softwood versus hardwood by the white-rot fungus Pycnoporus coccineus.</title>
        <authorList>
            <person name="Couturier M."/>
            <person name="Navarro D."/>
            <person name="Chevret D."/>
            <person name="Henrissat B."/>
            <person name="Piumi F."/>
            <person name="Ruiz-Duenas F.J."/>
            <person name="Martinez A.T."/>
            <person name="Grigoriev I.V."/>
            <person name="Riley R."/>
            <person name="Lipzen A."/>
            <person name="Berrin J.G."/>
            <person name="Master E.R."/>
            <person name="Rosso M.N."/>
        </authorList>
    </citation>
    <scope>NUCLEOTIDE SEQUENCE [LARGE SCALE GENOMIC DNA]</scope>
    <source>
        <strain evidence="1 2">BRFM310</strain>
    </source>
</reference>